<dbReference type="InterPro" id="IPR029051">
    <property type="entry name" value="DUF4352"/>
</dbReference>
<keyword evidence="2" id="KW-0472">Membrane</keyword>
<comment type="caution">
    <text evidence="4">The sequence shown here is derived from an EMBL/GenBank/DDBJ whole genome shotgun (WGS) entry which is preliminary data.</text>
</comment>
<evidence type="ECO:0000313" key="5">
    <source>
        <dbReference type="Proteomes" id="UP000072605"/>
    </source>
</evidence>
<sequence>MKKLLKLVLGLIIAIVILIVAMVACTSFFANEVDKELKKGGEVTAVDSKQAKGDKQKNTPKHFAFGDTIKVGDVQLTISKAQNQSPAQYSESKNGNVVVFDVTAINKGDDSAFIDDTEFNLYINDEQVDSYFGDDMAISGDLNKGKTLKGKLFYDAPKGQSLELIYKPSFSWNDNEVVFKGKN</sequence>
<dbReference type="PROSITE" id="PS51257">
    <property type="entry name" value="PROKAR_LIPOPROTEIN"/>
    <property type="match status" value="1"/>
</dbReference>
<feature type="domain" description="DUF4352" evidence="3">
    <location>
        <begin position="64"/>
        <end position="176"/>
    </location>
</feature>
<dbReference type="RefSeq" id="WP_053452486.1">
    <property type="nucleotide sequence ID" value="NZ_JAXUAT010000031.1"/>
</dbReference>
<name>A0AAW3MDF0_9BACL</name>
<organism evidence="4 5">
    <name type="scientific">Exiguobacterium indicum</name>
    <dbReference type="NCBI Taxonomy" id="296995"/>
    <lineage>
        <taxon>Bacteria</taxon>
        <taxon>Bacillati</taxon>
        <taxon>Bacillota</taxon>
        <taxon>Bacilli</taxon>
        <taxon>Bacillales</taxon>
        <taxon>Bacillales Family XII. Incertae Sedis</taxon>
        <taxon>Exiguobacterium</taxon>
    </lineage>
</organism>
<keyword evidence="1" id="KW-0732">Signal</keyword>
<dbReference type="EMBL" id="LDQV01000017">
    <property type="protein sequence ID" value="KTR27238.1"/>
    <property type="molecule type" value="Genomic_DNA"/>
</dbReference>
<evidence type="ECO:0000313" key="4">
    <source>
        <dbReference type="EMBL" id="KTR27238.1"/>
    </source>
</evidence>
<dbReference type="Proteomes" id="UP000072605">
    <property type="component" value="Unassembled WGS sequence"/>
</dbReference>
<proteinExistence type="predicted"/>
<accession>A0AAW3MDF0</accession>
<evidence type="ECO:0000256" key="1">
    <source>
        <dbReference type="ARBA" id="ARBA00022729"/>
    </source>
</evidence>
<keyword evidence="2" id="KW-0812">Transmembrane</keyword>
<dbReference type="Gene3D" id="2.60.40.1240">
    <property type="match status" value="1"/>
</dbReference>
<evidence type="ECO:0000256" key="2">
    <source>
        <dbReference type="SAM" id="Phobius"/>
    </source>
</evidence>
<keyword evidence="2" id="KW-1133">Transmembrane helix</keyword>
<dbReference type="Pfam" id="PF11611">
    <property type="entry name" value="DUF4352"/>
    <property type="match status" value="1"/>
</dbReference>
<gene>
    <name evidence="4" type="ORF">RSA11_06580</name>
</gene>
<feature type="transmembrane region" description="Helical" evidence="2">
    <location>
        <begin position="7"/>
        <end position="30"/>
    </location>
</feature>
<reference evidence="4 5" key="1">
    <citation type="journal article" date="2016" name="Front. Microbiol.">
        <title>Genomic Resource of Rice Seed Associated Bacteria.</title>
        <authorList>
            <person name="Midha S."/>
            <person name="Bansal K."/>
            <person name="Sharma S."/>
            <person name="Kumar N."/>
            <person name="Patil P.P."/>
            <person name="Chaudhry V."/>
            <person name="Patil P.B."/>
        </authorList>
    </citation>
    <scope>NUCLEOTIDE SEQUENCE [LARGE SCALE GENOMIC DNA]</scope>
    <source>
        <strain evidence="4 5">RSA11</strain>
    </source>
</reference>
<dbReference type="AlphaFoldDB" id="A0AAW3MDF0"/>
<evidence type="ECO:0000259" key="3">
    <source>
        <dbReference type="Pfam" id="PF11611"/>
    </source>
</evidence>
<protein>
    <recommendedName>
        <fullName evidence="3">DUF4352 domain-containing protein</fullName>
    </recommendedName>
</protein>
<dbReference type="InterPro" id="IPR029050">
    <property type="entry name" value="Immunoprotect_excell_Ig-like"/>
</dbReference>